<evidence type="ECO:0000313" key="1">
    <source>
        <dbReference type="EMBL" id="SDI57446.1"/>
    </source>
</evidence>
<protein>
    <recommendedName>
        <fullName evidence="3">DUF5123 domain-containing protein</fullName>
    </recommendedName>
</protein>
<dbReference type="PROSITE" id="PS51257">
    <property type="entry name" value="PROKAR_LIPOPROTEIN"/>
    <property type="match status" value="1"/>
</dbReference>
<evidence type="ECO:0008006" key="3">
    <source>
        <dbReference type="Google" id="ProtNLM"/>
    </source>
</evidence>
<comment type="caution">
    <text evidence="1">The sequence shown here is derived from an EMBL/GenBank/DDBJ whole genome shotgun (WGS) entry which is preliminary data.</text>
</comment>
<dbReference type="RefSeq" id="WP_066328373.1">
    <property type="nucleotide sequence ID" value="NZ_BJVF01000001.1"/>
</dbReference>
<reference evidence="1 2" key="1">
    <citation type="submission" date="2016-10" db="EMBL/GenBank/DDBJ databases">
        <authorList>
            <person name="Varghese N."/>
            <person name="Submissions S."/>
        </authorList>
    </citation>
    <scope>NUCLEOTIDE SEQUENCE [LARGE SCALE GENOMIC DNA]</scope>
    <source>
        <strain evidence="1 2">Gm-149</strain>
    </source>
</reference>
<name>A0A1G8LP46_9FLAO</name>
<gene>
    <name evidence="1" type="ORF">SAMN05192550_0243</name>
</gene>
<evidence type="ECO:0000313" key="2">
    <source>
        <dbReference type="Proteomes" id="UP000182367"/>
    </source>
</evidence>
<organism evidence="1 2">
    <name type="scientific">Flavobacterium glycines</name>
    <dbReference type="NCBI Taxonomy" id="551990"/>
    <lineage>
        <taxon>Bacteria</taxon>
        <taxon>Pseudomonadati</taxon>
        <taxon>Bacteroidota</taxon>
        <taxon>Flavobacteriia</taxon>
        <taxon>Flavobacteriales</taxon>
        <taxon>Flavobacteriaceae</taxon>
        <taxon>Flavobacterium</taxon>
    </lineage>
</organism>
<sequence length="530" mass="57740">MKNSIIIFVVSILSCFMVSCEKDYNDWEVEPGHERLFRSLILEVSKLQSTSVELKFTKSISATKYVFEFSKDSLEFKEIVKTVELSAGSLKPFADSNNPTKVEYREMFAGLDGTTKYSVRMKSIDESSGMQSGYNQIYFETPPEQIFTNYFPTTNSVKLKWTVTPNVTKVVLYNSEMQVLKEVTLNQQQITAGELSFENLSIGTKYVAKIFNGTNNRGTLNVTTTGISNSSVYKVLESDNATSINTVLSNLVLGGATDITVEFEVGKTYAIGGEIMVPTGVNNIAFTGSAGANGELPILTNARFNVKTQIKDIIIQYLSTTSSGNFFIDLGAKIVNNITVEGCNVSNINSIVRVSGASVIKDINVNNTWISNTGGYGVFNVGAGGIVNSINATNCTFTEISTRFGDIRIATKVNFKNITCVNINMAMSHLWLFDNAKPSQVSIQNLILGGPNGGAKINDTNGTYSNIPISYTGSYKTNDMIVDVRPFNGITVVPSTIYGLFVNPANGDFHVKEGIGFAGTGVAGDKRWFN</sequence>
<dbReference type="EMBL" id="FNEO01000001">
    <property type="protein sequence ID" value="SDI57446.1"/>
    <property type="molecule type" value="Genomic_DNA"/>
</dbReference>
<proteinExistence type="predicted"/>
<accession>A0A1G8LP46</accession>
<keyword evidence="2" id="KW-1185">Reference proteome</keyword>
<dbReference type="Proteomes" id="UP000182367">
    <property type="component" value="Unassembled WGS sequence"/>
</dbReference>